<organism evidence="2 3">
    <name type="scientific">Streptomyces polygonati</name>
    <dbReference type="NCBI Taxonomy" id="1617087"/>
    <lineage>
        <taxon>Bacteria</taxon>
        <taxon>Bacillati</taxon>
        <taxon>Actinomycetota</taxon>
        <taxon>Actinomycetes</taxon>
        <taxon>Kitasatosporales</taxon>
        <taxon>Streptomycetaceae</taxon>
        <taxon>Streptomyces</taxon>
    </lineage>
</organism>
<accession>A0ABV8HRE9</accession>
<reference evidence="3" key="1">
    <citation type="journal article" date="2019" name="Int. J. Syst. Evol. Microbiol.">
        <title>The Global Catalogue of Microorganisms (GCM) 10K type strain sequencing project: providing services to taxonomists for standard genome sequencing and annotation.</title>
        <authorList>
            <consortium name="The Broad Institute Genomics Platform"/>
            <consortium name="The Broad Institute Genome Sequencing Center for Infectious Disease"/>
            <person name="Wu L."/>
            <person name="Ma J."/>
        </authorList>
    </citation>
    <scope>NUCLEOTIDE SEQUENCE [LARGE SCALE GENOMIC DNA]</scope>
    <source>
        <strain evidence="3">CGMCC 4.7237</strain>
    </source>
</reference>
<dbReference type="SMART" id="SM00028">
    <property type="entry name" value="TPR"/>
    <property type="match status" value="8"/>
</dbReference>
<keyword evidence="2" id="KW-0067">ATP-binding</keyword>
<feature type="compositionally biased region" description="Basic and acidic residues" evidence="1">
    <location>
        <begin position="13"/>
        <end position="28"/>
    </location>
</feature>
<dbReference type="Gene3D" id="3.40.50.300">
    <property type="entry name" value="P-loop containing nucleotide triphosphate hydrolases"/>
    <property type="match status" value="1"/>
</dbReference>
<evidence type="ECO:0000256" key="1">
    <source>
        <dbReference type="SAM" id="MobiDB-lite"/>
    </source>
</evidence>
<proteinExistence type="predicted"/>
<dbReference type="GO" id="GO:0005524">
    <property type="term" value="F:ATP binding"/>
    <property type="evidence" value="ECO:0007669"/>
    <property type="project" value="UniProtKB-KW"/>
</dbReference>
<dbReference type="InterPro" id="IPR042197">
    <property type="entry name" value="Apaf_helical"/>
</dbReference>
<keyword evidence="2" id="KW-0547">Nucleotide-binding</keyword>
<dbReference type="PRINTS" id="PR00364">
    <property type="entry name" value="DISEASERSIST"/>
</dbReference>
<dbReference type="RefSeq" id="WP_386430568.1">
    <property type="nucleotide sequence ID" value="NZ_JBHSBB010000013.1"/>
</dbReference>
<dbReference type="InterPro" id="IPR027417">
    <property type="entry name" value="P-loop_NTPase"/>
</dbReference>
<gene>
    <name evidence="2" type="ORF">ACFO3J_18605</name>
</gene>
<dbReference type="SUPFAM" id="SSF52540">
    <property type="entry name" value="P-loop containing nucleoside triphosphate hydrolases"/>
    <property type="match status" value="1"/>
</dbReference>
<feature type="region of interest" description="Disordered" evidence="1">
    <location>
        <begin position="839"/>
        <end position="866"/>
    </location>
</feature>
<evidence type="ECO:0000313" key="2">
    <source>
        <dbReference type="EMBL" id="MFC4033476.1"/>
    </source>
</evidence>
<dbReference type="Gene3D" id="1.25.40.10">
    <property type="entry name" value="Tetratricopeptide repeat domain"/>
    <property type="match status" value="2"/>
</dbReference>
<sequence length="866" mass="93451">MIEVDAMSEGPDGADHPGRSDGADRSHPPSDSQHNTITGGVFFHAVIQGRDISVVLPPRITPALAGLPPRSSVFTGREEEVRGLLATLAPDWKGRRAVLVSALAGMAGVGKTELVLQSAARAVKETGWFPGGVLFVDMFGYDPDRCLSAEQALDGLLRALGMPGDHIPTGAQDRSRLYRSVLAAFAEQGRRILVVIDNVSSAEQARPLLPGDESTATLITSRHTLDIDARLHDLDILDPDASVRLLRETVEFRREGDTRVRDAPEHAATIARLCAGLPLALSVAAGLLVAAPTRPLEDLADKLQAAHTRLKELGGPAGEDFPVRAAFELSYRQLTEDQRRVFRLLPLNPGPDLSTEAAAQLAGADQETTDKLLQYLARAHLIEPGRSWGRWRLHDLMRLYADERGQADAVADGRDRASSRLLTHYVMSSDRAVARLRDLAPDTTDRFANAQQAAAWLEEERANLISATLAATASDRPLPGVVLSLSLGWFLASKRAFGELLLVSVAAMLPCQLHGLPRELEAPVLNLVGIAMREARRFDESVAVHRRAALFQREMGNRSGQAEASVNLGLALREAGQSLEAAAAHTEAIAIYEELGDDSGKASSLTGLGLALAEAGRAREAVEAHSGAVAIFAELADARGEAGALNNLGIALRALERLDRAGEAYGRAVRIYHELADAFGESTALRNLSTCYADTGQLDLAIDASARSAAICRETGDRERTADALADVGTLLTQARRTEEAVDTLTQALAQYRDLGHRRGQAVASTHLGLALQGEYRFDEAARHHTEAADIFAALEDHHGRATALNNLAVALRWAKRFDEAARVGAEAAALFRTTGDAAGERTARGNRRDALNKRRRPWRWRGRRR</sequence>
<dbReference type="PANTHER" id="PTHR47691">
    <property type="entry name" value="REGULATOR-RELATED"/>
    <property type="match status" value="1"/>
</dbReference>
<feature type="compositionally biased region" description="Basic residues" evidence="1">
    <location>
        <begin position="854"/>
        <end position="866"/>
    </location>
</feature>
<evidence type="ECO:0000313" key="3">
    <source>
        <dbReference type="Proteomes" id="UP001595765"/>
    </source>
</evidence>
<comment type="caution">
    <text evidence="2">The sequence shown here is derived from an EMBL/GenBank/DDBJ whole genome shotgun (WGS) entry which is preliminary data.</text>
</comment>
<dbReference type="Gene3D" id="1.10.8.430">
    <property type="entry name" value="Helical domain of apoptotic protease-activating factors"/>
    <property type="match status" value="1"/>
</dbReference>
<dbReference type="Pfam" id="PF13424">
    <property type="entry name" value="TPR_12"/>
    <property type="match status" value="2"/>
</dbReference>
<name>A0ABV8HRE9_9ACTN</name>
<dbReference type="EMBL" id="JBHSBB010000013">
    <property type="protein sequence ID" value="MFC4033476.1"/>
    <property type="molecule type" value="Genomic_DNA"/>
</dbReference>
<feature type="compositionally biased region" description="Basic and acidic residues" evidence="1">
    <location>
        <begin position="839"/>
        <end position="853"/>
    </location>
</feature>
<protein>
    <submittedName>
        <fullName evidence="2">ATP-binding protein</fullName>
    </submittedName>
</protein>
<dbReference type="Proteomes" id="UP001595765">
    <property type="component" value="Unassembled WGS sequence"/>
</dbReference>
<dbReference type="InterPro" id="IPR011990">
    <property type="entry name" value="TPR-like_helical_dom_sf"/>
</dbReference>
<dbReference type="InterPro" id="IPR019734">
    <property type="entry name" value="TPR_rpt"/>
</dbReference>
<dbReference type="SUPFAM" id="SSF48452">
    <property type="entry name" value="TPR-like"/>
    <property type="match status" value="2"/>
</dbReference>
<dbReference type="Pfam" id="PF13374">
    <property type="entry name" value="TPR_10"/>
    <property type="match status" value="1"/>
</dbReference>
<feature type="region of interest" description="Disordered" evidence="1">
    <location>
        <begin position="1"/>
        <end position="35"/>
    </location>
</feature>
<dbReference type="PANTHER" id="PTHR47691:SF3">
    <property type="entry name" value="HTH-TYPE TRANSCRIPTIONAL REGULATOR RV0890C-RELATED"/>
    <property type="match status" value="1"/>
</dbReference>
<keyword evidence="3" id="KW-1185">Reference proteome</keyword>